<comment type="caution">
    <text evidence="1">The sequence shown here is derived from an EMBL/GenBank/DDBJ whole genome shotgun (WGS) entry which is preliminary data.</text>
</comment>
<evidence type="ECO:0000313" key="2">
    <source>
        <dbReference type="Proteomes" id="UP000238479"/>
    </source>
</evidence>
<organism evidence="1 2">
    <name type="scientific">Rosa chinensis</name>
    <name type="common">China rose</name>
    <dbReference type="NCBI Taxonomy" id="74649"/>
    <lineage>
        <taxon>Eukaryota</taxon>
        <taxon>Viridiplantae</taxon>
        <taxon>Streptophyta</taxon>
        <taxon>Embryophyta</taxon>
        <taxon>Tracheophyta</taxon>
        <taxon>Spermatophyta</taxon>
        <taxon>Magnoliopsida</taxon>
        <taxon>eudicotyledons</taxon>
        <taxon>Gunneridae</taxon>
        <taxon>Pentapetalae</taxon>
        <taxon>rosids</taxon>
        <taxon>fabids</taxon>
        <taxon>Rosales</taxon>
        <taxon>Rosaceae</taxon>
        <taxon>Rosoideae</taxon>
        <taxon>Rosoideae incertae sedis</taxon>
        <taxon>Rosa</taxon>
    </lineage>
</organism>
<dbReference type="Proteomes" id="UP000238479">
    <property type="component" value="Chromosome 7"/>
</dbReference>
<protein>
    <submittedName>
        <fullName evidence="1">Uncharacterized protein</fullName>
    </submittedName>
</protein>
<gene>
    <name evidence="1" type="ORF">RchiOBHm_Chr7g0215491</name>
</gene>
<accession>A0A2P6PBH9</accession>
<name>A0A2P6PBH9_ROSCH</name>
<sequence>MVFKALAALDEDWSTDGELVKKAKFHSVFFNQLVGATSLETVTKRHIVSQNQHFLYLILHFGRG</sequence>
<dbReference type="EMBL" id="PDCK01000045">
    <property type="protein sequence ID" value="PRQ19281.1"/>
    <property type="molecule type" value="Genomic_DNA"/>
</dbReference>
<keyword evidence="2" id="KW-1185">Reference proteome</keyword>
<dbReference type="Gramene" id="PRQ19281">
    <property type="protein sequence ID" value="PRQ19281"/>
    <property type="gene ID" value="RchiOBHm_Chr7g0215491"/>
</dbReference>
<proteinExistence type="predicted"/>
<dbReference type="AlphaFoldDB" id="A0A2P6PBH9"/>
<reference evidence="1 2" key="1">
    <citation type="journal article" date="2018" name="Nat. Genet.">
        <title>The Rosa genome provides new insights in the design of modern roses.</title>
        <authorList>
            <person name="Bendahmane M."/>
        </authorList>
    </citation>
    <scope>NUCLEOTIDE SEQUENCE [LARGE SCALE GENOMIC DNA]</scope>
    <source>
        <strain evidence="2">cv. Old Blush</strain>
    </source>
</reference>
<evidence type="ECO:0000313" key="1">
    <source>
        <dbReference type="EMBL" id="PRQ19281.1"/>
    </source>
</evidence>